<dbReference type="AlphaFoldDB" id="A0A318SYT8"/>
<reference evidence="2 3" key="1">
    <citation type="submission" date="2018-06" db="EMBL/GenBank/DDBJ databases">
        <title>Genomic Encyclopedia of Type Strains, Phase III (KMG-III): the genomes of soil and plant-associated and newly described type strains.</title>
        <authorList>
            <person name="Whitman W."/>
        </authorList>
    </citation>
    <scope>NUCLEOTIDE SEQUENCE [LARGE SCALE GENOMIC DNA]</scope>
    <source>
        <strain evidence="2 3">CECT 7646</strain>
    </source>
</reference>
<dbReference type="EMBL" id="QJTC01000009">
    <property type="protein sequence ID" value="PYE78161.1"/>
    <property type="molecule type" value="Genomic_DNA"/>
</dbReference>
<protein>
    <recommendedName>
        <fullName evidence="4">Membrane-bound lysozyme inhibitor of c-type lysozyme MliC</fullName>
    </recommendedName>
</protein>
<proteinExistence type="predicted"/>
<dbReference type="PROSITE" id="PS51257">
    <property type="entry name" value="PROKAR_LIPOPROTEIN"/>
    <property type="match status" value="1"/>
</dbReference>
<evidence type="ECO:0000313" key="2">
    <source>
        <dbReference type="EMBL" id="PYE78161.1"/>
    </source>
</evidence>
<sequence>MLARPTILWPTLGMAALLAGCTTGPLARDARYRCDNGMRLSVHAAQSATLQGYRGAELLLRDAGGIGPEQAVFSNPQVRVQTGFGTDGREAQIEGQIPGGRARCVREGGLF</sequence>
<accession>A0A318SYT8</accession>
<comment type="caution">
    <text evidence="2">The sequence shown here is derived from an EMBL/GenBank/DDBJ whole genome shotgun (WGS) entry which is preliminary data.</text>
</comment>
<dbReference type="OrthoDB" id="8905011at2"/>
<dbReference type="Proteomes" id="UP000247540">
    <property type="component" value="Unassembled WGS sequence"/>
</dbReference>
<keyword evidence="1" id="KW-0732">Signal</keyword>
<evidence type="ECO:0000256" key="1">
    <source>
        <dbReference type="SAM" id="SignalP"/>
    </source>
</evidence>
<organism evidence="2 3">
    <name type="scientific">Xylophilus ampelinus</name>
    <dbReference type="NCBI Taxonomy" id="54067"/>
    <lineage>
        <taxon>Bacteria</taxon>
        <taxon>Pseudomonadati</taxon>
        <taxon>Pseudomonadota</taxon>
        <taxon>Betaproteobacteria</taxon>
        <taxon>Burkholderiales</taxon>
        <taxon>Xylophilus</taxon>
    </lineage>
</organism>
<dbReference type="RefSeq" id="WP_146228675.1">
    <property type="nucleotide sequence ID" value="NZ_JAMOFZ010000009.1"/>
</dbReference>
<evidence type="ECO:0008006" key="4">
    <source>
        <dbReference type="Google" id="ProtNLM"/>
    </source>
</evidence>
<gene>
    <name evidence="2" type="ORF">DFQ15_10974</name>
</gene>
<feature type="signal peptide" evidence="1">
    <location>
        <begin position="1"/>
        <end position="15"/>
    </location>
</feature>
<evidence type="ECO:0000313" key="3">
    <source>
        <dbReference type="Proteomes" id="UP000247540"/>
    </source>
</evidence>
<keyword evidence="3" id="KW-1185">Reference proteome</keyword>
<feature type="chain" id="PRO_5016244769" description="Membrane-bound lysozyme inhibitor of c-type lysozyme MliC" evidence="1">
    <location>
        <begin position="16"/>
        <end position="111"/>
    </location>
</feature>
<name>A0A318SYT8_9BURK</name>